<sequence>MRRPVVVVVVLLLLLHATAHATAADVQPLESSTPVSTPLKPLVYITIFCGKSYYVDMLKLLLQSMTVFGKYSGDLLLITDEQMKAVLQDVQGVLQGFTVHYLLQPPCEGRFMSSARKLNVFDFPGLRRFSPVLYLDLDVLVVRPLASVFAALDHAELLYAGVEPETFCSNYKAGALLNIPEGGRNITADGIPIDRYNVSCSSPGFSAGLFMFAPHDRIRSLFNRTMERIMTWIRSGTVTPSCLEQPFMNFFFVLEHSLHVPGISKFVMDYMPQGSGRRNSGARYRAQAERKMQILRSHKKVLIHFATGNSKGVSGPKVDKRVSMQHVFAQLKT</sequence>
<evidence type="ECO:0008006" key="3">
    <source>
        <dbReference type="Google" id="ProtNLM"/>
    </source>
</evidence>
<dbReference type="EMBL" id="HBJA01045500">
    <property type="protein sequence ID" value="CAE0804694.1"/>
    <property type="molecule type" value="Transcribed_RNA"/>
</dbReference>
<dbReference type="AlphaFoldDB" id="A0A7S4CRX9"/>
<keyword evidence="1" id="KW-0732">Signal</keyword>
<organism evidence="2">
    <name type="scientific">Eutreptiella gymnastica</name>
    <dbReference type="NCBI Taxonomy" id="73025"/>
    <lineage>
        <taxon>Eukaryota</taxon>
        <taxon>Discoba</taxon>
        <taxon>Euglenozoa</taxon>
        <taxon>Euglenida</taxon>
        <taxon>Spirocuta</taxon>
        <taxon>Euglenophyceae</taxon>
        <taxon>Eutreptiales</taxon>
        <taxon>Eutreptiaceae</taxon>
        <taxon>Eutreptiella</taxon>
    </lineage>
</organism>
<dbReference type="SUPFAM" id="SSF53448">
    <property type="entry name" value="Nucleotide-diphospho-sugar transferases"/>
    <property type="match status" value="1"/>
</dbReference>
<accession>A0A7S4CRX9</accession>
<feature type="signal peptide" evidence="1">
    <location>
        <begin position="1"/>
        <end position="23"/>
    </location>
</feature>
<gene>
    <name evidence="2" type="ORF">EGYM00163_LOCUS15818</name>
</gene>
<reference evidence="2" key="1">
    <citation type="submission" date="2021-01" db="EMBL/GenBank/DDBJ databases">
        <authorList>
            <person name="Corre E."/>
            <person name="Pelletier E."/>
            <person name="Niang G."/>
            <person name="Scheremetjew M."/>
            <person name="Finn R."/>
            <person name="Kale V."/>
            <person name="Holt S."/>
            <person name="Cochrane G."/>
            <person name="Meng A."/>
            <person name="Brown T."/>
            <person name="Cohen L."/>
        </authorList>
    </citation>
    <scope>NUCLEOTIDE SEQUENCE</scope>
    <source>
        <strain evidence="2">CCMP1594</strain>
    </source>
</reference>
<evidence type="ECO:0000256" key="1">
    <source>
        <dbReference type="SAM" id="SignalP"/>
    </source>
</evidence>
<feature type="chain" id="PRO_5031510069" description="Hexosyltransferase" evidence="1">
    <location>
        <begin position="24"/>
        <end position="333"/>
    </location>
</feature>
<proteinExistence type="predicted"/>
<dbReference type="Gene3D" id="3.90.550.10">
    <property type="entry name" value="Spore Coat Polysaccharide Biosynthesis Protein SpsA, Chain A"/>
    <property type="match status" value="1"/>
</dbReference>
<evidence type="ECO:0000313" key="2">
    <source>
        <dbReference type="EMBL" id="CAE0804694.1"/>
    </source>
</evidence>
<protein>
    <recommendedName>
        <fullName evidence="3">Hexosyltransferase</fullName>
    </recommendedName>
</protein>
<name>A0A7S4CRX9_9EUGL</name>
<dbReference type="InterPro" id="IPR029044">
    <property type="entry name" value="Nucleotide-diphossugar_trans"/>
</dbReference>